<dbReference type="HOGENOM" id="CLU_1609138_0_0_0"/>
<dbReference type="Proteomes" id="UP000008722">
    <property type="component" value="Plasmid pOCEPR01"/>
</dbReference>
<evidence type="ECO:0000313" key="1">
    <source>
        <dbReference type="EMBL" id="ADR37831.1"/>
    </source>
</evidence>
<dbReference type="EMBL" id="CP002362">
    <property type="protein sequence ID" value="ADR37831.1"/>
    <property type="molecule type" value="Genomic_DNA"/>
</dbReference>
<organism evidence="1 2">
    <name type="scientific">Oceanithermus profundus (strain DSM 14977 / NBRC 100410 / VKM B-2274 / 506)</name>
    <dbReference type="NCBI Taxonomy" id="670487"/>
    <lineage>
        <taxon>Bacteria</taxon>
        <taxon>Thermotogati</taxon>
        <taxon>Deinococcota</taxon>
        <taxon>Deinococci</taxon>
        <taxon>Thermales</taxon>
        <taxon>Thermaceae</taxon>
        <taxon>Oceanithermus</taxon>
    </lineage>
</organism>
<accession>E4UAQ2</accession>
<gene>
    <name evidence="1" type="ordered locus">Ocepr_2383</name>
</gene>
<evidence type="ECO:0000313" key="2">
    <source>
        <dbReference type="Proteomes" id="UP000008722"/>
    </source>
</evidence>
<keyword evidence="1" id="KW-0614">Plasmid</keyword>
<protein>
    <submittedName>
        <fullName evidence="1">Uncharacterized protein</fullName>
    </submittedName>
</protein>
<keyword evidence="2" id="KW-1185">Reference proteome</keyword>
<name>E4UAQ2_OCEP5</name>
<geneLocation type="plasmid" evidence="1 2">
    <name>pOCEPR01</name>
</geneLocation>
<proteinExistence type="predicted"/>
<dbReference type="KEGG" id="opr:Ocepr_2383"/>
<reference evidence="1 2" key="2">
    <citation type="journal article" date="2011" name="Stand. Genomic Sci.">
        <title>Complete genome sequence of Oceanithermus profundus type strain (506).</title>
        <authorList>
            <person name="Pati A."/>
            <person name="Zhang X."/>
            <person name="Lapidus A."/>
            <person name="Nolan M."/>
            <person name="Lucas S."/>
            <person name="Del Rio T.G."/>
            <person name="Tice H."/>
            <person name="Cheng J.F."/>
            <person name="Tapia R."/>
            <person name="Han C."/>
            <person name="Goodwin L."/>
            <person name="Pitluck S."/>
            <person name="Liolios K."/>
            <person name="Pagani I."/>
            <person name="Ivanova N."/>
            <person name="Mavromatis K."/>
            <person name="Chen A."/>
            <person name="Palaniappan K."/>
            <person name="Hauser L."/>
            <person name="Jeffries C.D."/>
            <person name="Brambilla E.M."/>
            <person name="Rohl A."/>
            <person name="Mwirichia R."/>
            <person name="Rohde M."/>
            <person name="Tindall B.J."/>
            <person name="Sikorski J."/>
            <person name="Wirth R."/>
            <person name="Goker M."/>
            <person name="Woyke T."/>
            <person name="Detter J.C."/>
            <person name="Bristow J."/>
            <person name="Eisen J.A."/>
            <person name="Markowitz V."/>
            <person name="Hugenholtz P."/>
            <person name="Kyrpides N.C."/>
            <person name="Klenk H.P."/>
            <person name="Land M."/>
        </authorList>
    </citation>
    <scope>NUCLEOTIDE SEQUENCE [LARGE SCALE GENOMIC DNA]</scope>
    <source>
        <strain evidence="2">DSM 14977 / NBRC 100410 / VKM B-2274 / 506</strain>
        <plasmid evidence="2">Plasmid pOCEPR01</plasmid>
    </source>
</reference>
<reference evidence="2" key="1">
    <citation type="submission" date="2010-11" db="EMBL/GenBank/DDBJ databases">
        <title>The complete sequence of plasmid of Oceanithermus profundus DSM 14977.</title>
        <authorList>
            <consortium name="US DOE Joint Genome Institute (JGI-PGF)"/>
            <person name="Lucas S."/>
            <person name="Copeland A."/>
            <person name="Lapidus A."/>
            <person name="Bruce D."/>
            <person name="Goodwin L."/>
            <person name="Pitluck S."/>
            <person name="Kyrpides N."/>
            <person name="Mavromatis K."/>
            <person name="Pagani I."/>
            <person name="Ivanova N."/>
            <person name="Zhang X."/>
            <person name="Brettin T."/>
            <person name="Detter J.C."/>
            <person name="Tapia R."/>
            <person name="Han C."/>
            <person name="Land M."/>
            <person name="Hauser L."/>
            <person name="Markowitz V."/>
            <person name="Cheng J.-F."/>
            <person name="Hugenholtz P."/>
            <person name="Woyke T."/>
            <person name="Wu D."/>
            <person name="Tindall B."/>
            <person name="Faehnrich R."/>
            <person name="Brambilla E."/>
            <person name="Klenk H.-P."/>
            <person name="Eisen J.A."/>
        </authorList>
    </citation>
    <scope>NUCLEOTIDE SEQUENCE [LARGE SCALE GENOMIC DNA]</scope>
    <source>
        <strain evidence="2">DSM 14977 / NBRC 100410 / VKM B-2274 / 506</strain>
        <plasmid evidence="2">Plasmid pOCEPR01</plasmid>
    </source>
</reference>
<sequence length="165" mass="19074">MHDNELLPDIDGLLEDSAVPEYDPREVYQRALAELQAVPEPPFDLKMTQLSGEQLAEVITRFGAYLAFLEEKIGRWSALKEAYAHDLEVTEARLYLTLRQEKMTEKEREARIRQDSLHKSIARSLARYRAYLAIALGRRKAYLHLLEAAKNEALRRNMALKYGVE</sequence>
<dbReference type="RefSeq" id="WP_013449810.1">
    <property type="nucleotide sequence ID" value="NC_014753.1"/>
</dbReference>
<dbReference type="AlphaFoldDB" id="E4UAQ2"/>